<feature type="domain" description="PiggyBac transposable element-derived protein" evidence="1">
    <location>
        <begin position="91"/>
        <end position="432"/>
    </location>
</feature>
<evidence type="ECO:0000313" key="3">
    <source>
        <dbReference type="Proteomes" id="UP000594454"/>
    </source>
</evidence>
<dbReference type="PANTHER" id="PTHR46599">
    <property type="entry name" value="PIGGYBAC TRANSPOSABLE ELEMENT-DERIVED PROTEIN 4"/>
    <property type="match status" value="1"/>
</dbReference>
<organism evidence="2 3">
    <name type="scientific">Hermetia illucens</name>
    <name type="common">Black soldier fly</name>
    <dbReference type="NCBI Taxonomy" id="343691"/>
    <lineage>
        <taxon>Eukaryota</taxon>
        <taxon>Metazoa</taxon>
        <taxon>Ecdysozoa</taxon>
        <taxon>Arthropoda</taxon>
        <taxon>Hexapoda</taxon>
        <taxon>Insecta</taxon>
        <taxon>Pterygota</taxon>
        <taxon>Neoptera</taxon>
        <taxon>Endopterygota</taxon>
        <taxon>Diptera</taxon>
        <taxon>Brachycera</taxon>
        <taxon>Stratiomyomorpha</taxon>
        <taxon>Stratiomyidae</taxon>
        <taxon>Hermetiinae</taxon>
        <taxon>Hermetia</taxon>
    </lineage>
</organism>
<reference evidence="2 3" key="1">
    <citation type="submission" date="2020-11" db="EMBL/GenBank/DDBJ databases">
        <authorList>
            <person name="Wallbank WR R."/>
            <person name="Pardo Diaz C."/>
            <person name="Kozak K."/>
            <person name="Martin S."/>
            <person name="Jiggins C."/>
            <person name="Moest M."/>
            <person name="Warren A I."/>
            <person name="Generalovic N T."/>
            <person name="Byers J.R.P. K."/>
            <person name="Montejo-Kovacevich G."/>
            <person name="Yen C E."/>
        </authorList>
    </citation>
    <scope>NUCLEOTIDE SEQUENCE [LARGE SCALE GENOMIC DNA]</scope>
</reference>
<dbReference type="InterPro" id="IPR029526">
    <property type="entry name" value="PGBD"/>
</dbReference>
<dbReference type="InParanoid" id="A0A7R8UBW5"/>
<dbReference type="PANTHER" id="PTHR46599:SF6">
    <property type="entry name" value="DUAL SPECIFICITY PHOSPHATASE 26"/>
    <property type="match status" value="1"/>
</dbReference>
<name>A0A7R8UBW5_HERIL</name>
<dbReference type="Proteomes" id="UP000594454">
    <property type="component" value="Chromosome 1"/>
</dbReference>
<dbReference type="EMBL" id="LR899009">
    <property type="protein sequence ID" value="CAD7077935.1"/>
    <property type="molecule type" value="Genomic_DNA"/>
</dbReference>
<sequence length="540" mass="62626">MDFIEVAESFSDEDEEVSEIEDYESGDEEIEVSDDDLEEIILEDLPEYLSRDKTIQWYEHPFRHSRRSTNPSLQPGITRYAASRISDIQSSFDLFIPPQLETIILRNTNREGRRVLGATFEDIDTPTLRAYIGLLILAGVYRSNNEATESLWDAEIGRPIFRAVMSNKTFKKISRFIRFDDRSTRSSRRETDKFAPIRELWDSWVDILPKLYNPQKNITIDEQLVPFRGRCPFRQYMPMKPAKYGMKNWVACDSGTSYVWNIQPYTGRINNTPERNQGMRVVQDLTAGLKGYNITVDNFFTSYELAQKLLKRGITSVGTIRKNKPSIPRVLLESKKWPVQSSKFAFTKDTTLVTYVPKKNRSVILQSTLHTTNSINNKENKKPLIIEDYNASKGAVDTLDKLVACYSTKRKTKRWPVAVFCNIIDISCYNAFILFTQVEPDWNKSKLYRRRLFLEQLGRALVNPYMQMRKSLPRALASADIVLKSRNLTDDTNNTTTTKEESAKRGRCKFCPKDIKTSFTCNNCKRYVCKRHFIVKCKDC</sequence>
<protein>
    <recommendedName>
        <fullName evidence="1">PiggyBac transposable element-derived protein domain-containing protein</fullName>
    </recommendedName>
</protein>
<dbReference type="OrthoDB" id="8039240at2759"/>
<dbReference type="Pfam" id="PF13843">
    <property type="entry name" value="DDE_Tnp_1_7"/>
    <property type="match status" value="1"/>
</dbReference>
<gene>
    <name evidence="2" type="ORF">HERILL_LOCUS1233</name>
</gene>
<proteinExistence type="predicted"/>
<evidence type="ECO:0000259" key="1">
    <source>
        <dbReference type="Pfam" id="PF13843"/>
    </source>
</evidence>
<keyword evidence="3" id="KW-1185">Reference proteome</keyword>
<evidence type="ECO:0000313" key="2">
    <source>
        <dbReference type="EMBL" id="CAD7077935.1"/>
    </source>
</evidence>
<dbReference type="AlphaFoldDB" id="A0A7R8UBW5"/>
<accession>A0A7R8UBW5</accession>